<feature type="transmembrane region" description="Helical" evidence="11">
    <location>
        <begin position="140"/>
        <end position="162"/>
    </location>
</feature>
<evidence type="ECO:0000256" key="5">
    <source>
        <dbReference type="ARBA" id="ARBA00022679"/>
    </source>
</evidence>
<dbReference type="PRINTS" id="PR00344">
    <property type="entry name" value="BCTRLSENSOR"/>
</dbReference>
<dbReference type="Pfam" id="PF02518">
    <property type="entry name" value="HATPase_c"/>
    <property type="match status" value="1"/>
</dbReference>
<dbReference type="SUPFAM" id="SSF55874">
    <property type="entry name" value="ATPase domain of HSP90 chaperone/DNA topoisomerase II/histidine kinase"/>
    <property type="match status" value="1"/>
</dbReference>
<dbReference type="SMART" id="SM00388">
    <property type="entry name" value="HisKA"/>
    <property type="match status" value="1"/>
</dbReference>
<name>A0A095F942_BURGA</name>
<dbReference type="InterPro" id="IPR003661">
    <property type="entry name" value="HisK_dim/P_dom"/>
</dbReference>
<evidence type="ECO:0000259" key="13">
    <source>
        <dbReference type="PROSITE" id="PS50885"/>
    </source>
</evidence>
<keyword evidence="5" id="KW-0808">Transferase</keyword>
<organism evidence="15 18">
    <name type="scientific">Burkholderia gladioli</name>
    <name type="common">Pseudomonas marginata</name>
    <name type="synonym">Phytomonas marginata</name>
    <dbReference type="NCBI Taxonomy" id="28095"/>
    <lineage>
        <taxon>Bacteria</taxon>
        <taxon>Pseudomonadati</taxon>
        <taxon>Pseudomonadota</taxon>
        <taxon>Betaproteobacteria</taxon>
        <taxon>Burkholderiales</taxon>
        <taxon>Burkholderiaceae</taxon>
        <taxon>Burkholderia</taxon>
    </lineage>
</organism>
<dbReference type="Proteomes" id="UP000029590">
    <property type="component" value="Unassembled WGS sequence"/>
</dbReference>
<dbReference type="InterPro" id="IPR005467">
    <property type="entry name" value="His_kinase_dom"/>
</dbReference>
<dbReference type="EMBL" id="CP104215">
    <property type="protein sequence ID" value="UWX72193.1"/>
    <property type="molecule type" value="Genomic_DNA"/>
</dbReference>
<keyword evidence="16" id="KW-0547">Nucleotide-binding</keyword>
<dbReference type="PROSITE" id="PS50885">
    <property type="entry name" value="HAMP"/>
    <property type="match status" value="1"/>
</dbReference>
<dbReference type="EMBL" id="JPGG01000016">
    <property type="protein sequence ID" value="KGC14226.1"/>
    <property type="molecule type" value="Genomic_DNA"/>
</dbReference>
<feature type="domain" description="Histidine kinase" evidence="12">
    <location>
        <begin position="223"/>
        <end position="434"/>
    </location>
</feature>
<feature type="domain" description="HAMP" evidence="13">
    <location>
        <begin position="163"/>
        <end position="215"/>
    </location>
</feature>
<dbReference type="EMBL" id="PDDY01000001">
    <property type="protein sequence ID" value="PEH41608.1"/>
    <property type="molecule type" value="Genomic_DNA"/>
</dbReference>
<protein>
    <recommendedName>
        <fullName evidence="3">histidine kinase</fullName>
        <ecNumber evidence="3">2.7.13.3</ecNumber>
    </recommendedName>
</protein>
<evidence type="ECO:0000313" key="17">
    <source>
        <dbReference type="Proteomes" id="UP000029590"/>
    </source>
</evidence>
<evidence type="ECO:0000256" key="10">
    <source>
        <dbReference type="ARBA" id="ARBA00023136"/>
    </source>
</evidence>
<evidence type="ECO:0000256" key="1">
    <source>
        <dbReference type="ARBA" id="ARBA00000085"/>
    </source>
</evidence>
<dbReference type="GeneID" id="66461823"/>
<keyword evidence="8 11" id="KW-1133">Transmembrane helix</keyword>
<dbReference type="CDD" id="cd00082">
    <property type="entry name" value="HisKA"/>
    <property type="match status" value="1"/>
</dbReference>
<evidence type="ECO:0000313" key="14">
    <source>
        <dbReference type="EMBL" id="KGC14226.1"/>
    </source>
</evidence>
<dbReference type="PROSITE" id="PS50109">
    <property type="entry name" value="HIS_KIN"/>
    <property type="match status" value="1"/>
</dbReference>
<dbReference type="SMART" id="SM00387">
    <property type="entry name" value="HATPase_c"/>
    <property type="match status" value="1"/>
</dbReference>
<evidence type="ECO:0000256" key="3">
    <source>
        <dbReference type="ARBA" id="ARBA00012438"/>
    </source>
</evidence>
<feature type="transmembrane region" description="Helical" evidence="11">
    <location>
        <begin position="12"/>
        <end position="34"/>
    </location>
</feature>
<proteinExistence type="predicted"/>
<dbReference type="Gene3D" id="3.30.565.10">
    <property type="entry name" value="Histidine kinase-like ATPase, C-terminal domain"/>
    <property type="match status" value="1"/>
</dbReference>
<dbReference type="Proteomes" id="UP000220629">
    <property type="component" value="Unassembled WGS sequence"/>
</dbReference>
<dbReference type="PANTHER" id="PTHR45436:SF15">
    <property type="entry name" value="SENSOR HISTIDINE KINASE CUSS"/>
    <property type="match status" value="1"/>
</dbReference>
<dbReference type="Proteomes" id="UP001059745">
    <property type="component" value="Chromosome 2"/>
</dbReference>
<dbReference type="Gene3D" id="1.10.287.130">
    <property type="match status" value="1"/>
</dbReference>
<keyword evidence="7 15" id="KW-0418">Kinase</keyword>
<evidence type="ECO:0000256" key="7">
    <source>
        <dbReference type="ARBA" id="ARBA00022777"/>
    </source>
</evidence>
<dbReference type="RefSeq" id="WP_013689330.1">
    <property type="nucleotide sequence ID" value="NZ_CADEPO010000021.1"/>
</dbReference>
<evidence type="ECO:0000256" key="8">
    <source>
        <dbReference type="ARBA" id="ARBA00022989"/>
    </source>
</evidence>
<comment type="catalytic activity">
    <reaction evidence="1">
        <text>ATP + protein L-histidine = ADP + protein N-phospho-L-histidine.</text>
        <dbReference type="EC" id="2.7.13.3"/>
    </reaction>
</comment>
<evidence type="ECO:0000313" key="18">
    <source>
        <dbReference type="Proteomes" id="UP000220629"/>
    </source>
</evidence>
<keyword evidence="10 11" id="KW-0472">Membrane</keyword>
<keyword evidence="16" id="KW-0067">ATP-binding</keyword>
<reference evidence="16" key="4">
    <citation type="submission" date="2022-09" db="EMBL/GenBank/DDBJ databases">
        <title>Genomic of Burkholderia gladioli.</title>
        <authorList>
            <person name="Wu H."/>
        </authorList>
    </citation>
    <scope>NUCLEOTIDE SEQUENCE</scope>
    <source>
        <strain evidence="16">ZN-S4</strain>
    </source>
</reference>
<dbReference type="KEGG" id="bgo:BM43_7290"/>
<dbReference type="InterPro" id="IPR003660">
    <property type="entry name" value="HAMP_dom"/>
</dbReference>
<gene>
    <name evidence="15" type="ORF">CRM94_05265</name>
    <name evidence="14" type="ORF">DM48_474</name>
    <name evidence="16" type="ORF">NYZ96_27510</name>
</gene>
<dbReference type="InterPro" id="IPR004358">
    <property type="entry name" value="Sig_transdc_His_kin-like_C"/>
</dbReference>
<evidence type="ECO:0000313" key="16">
    <source>
        <dbReference type="EMBL" id="UWX72193.1"/>
    </source>
</evidence>
<reference evidence="15" key="3">
    <citation type="submission" date="2017-09" db="EMBL/GenBank/DDBJ databases">
        <title>FDA dAtabase for Regulatory Grade micrObial Sequences (FDA-ARGOS): Supporting development and validation of Infectious Disease Dx tests.</title>
        <authorList>
            <person name="Minogue T."/>
            <person name="Wolcott M."/>
            <person name="Wasieloski L."/>
            <person name="Aguilar W."/>
            <person name="Moore D."/>
            <person name="Tallon L.J."/>
            <person name="Sadzewicz L."/>
            <person name="Ott S."/>
            <person name="Zhao X."/>
            <person name="Nagaraj S."/>
            <person name="Vavikolanu K."/>
            <person name="Aluvathingal J."/>
            <person name="Nadendla S."/>
            <person name="Sichtig H."/>
        </authorList>
    </citation>
    <scope>NUCLEOTIDE SEQUENCE</scope>
    <source>
        <strain evidence="15">FDAARGOS_390</strain>
    </source>
</reference>
<evidence type="ECO:0000256" key="11">
    <source>
        <dbReference type="SAM" id="Phobius"/>
    </source>
</evidence>
<keyword evidence="9" id="KW-0902">Two-component regulatory system</keyword>
<reference evidence="14 17" key="1">
    <citation type="submission" date="2014-04" db="EMBL/GenBank/DDBJ databases">
        <authorList>
            <person name="Bishop-Lilly K.A."/>
            <person name="Broomall S.M."/>
            <person name="Chain P.S."/>
            <person name="Chertkov O."/>
            <person name="Coyne S.R."/>
            <person name="Daligault H.E."/>
            <person name="Davenport K.W."/>
            <person name="Erkkila T."/>
            <person name="Frey K.G."/>
            <person name="Gibbons H.S."/>
            <person name="Gu W."/>
            <person name="Jaissle J."/>
            <person name="Johnson S.L."/>
            <person name="Koroleva G.I."/>
            <person name="Ladner J.T."/>
            <person name="Lo C.-C."/>
            <person name="Minogue T.D."/>
            <person name="Munk C."/>
            <person name="Palacios G.F."/>
            <person name="Redden C.L."/>
            <person name="Rosenzweig C.N."/>
            <person name="Scholz M.B."/>
            <person name="Teshima H."/>
            <person name="Xu Y."/>
        </authorList>
    </citation>
    <scope>NUCLEOTIDE SEQUENCE [LARGE SCALE GENOMIC DNA]</scope>
    <source>
        <strain evidence="14">Gladioli</strain>
        <strain evidence="17">gladioli</strain>
    </source>
</reference>
<keyword evidence="6 11" id="KW-0812">Transmembrane</keyword>
<evidence type="ECO:0000313" key="15">
    <source>
        <dbReference type="EMBL" id="PEH41608.1"/>
    </source>
</evidence>
<evidence type="ECO:0000256" key="2">
    <source>
        <dbReference type="ARBA" id="ARBA00004141"/>
    </source>
</evidence>
<dbReference type="CDD" id="cd00075">
    <property type="entry name" value="HATPase"/>
    <property type="match status" value="1"/>
</dbReference>
<dbReference type="GO" id="GO:0005524">
    <property type="term" value="F:ATP binding"/>
    <property type="evidence" value="ECO:0007669"/>
    <property type="project" value="UniProtKB-KW"/>
</dbReference>
<dbReference type="GO" id="GO:0005886">
    <property type="term" value="C:plasma membrane"/>
    <property type="evidence" value="ECO:0007669"/>
    <property type="project" value="TreeGrafter"/>
</dbReference>
<dbReference type="OMA" id="KYGGHLE"/>
<evidence type="ECO:0000256" key="4">
    <source>
        <dbReference type="ARBA" id="ARBA00022553"/>
    </source>
</evidence>
<dbReference type="GO" id="GO:0000155">
    <property type="term" value="F:phosphorelay sensor kinase activity"/>
    <property type="evidence" value="ECO:0007669"/>
    <property type="project" value="InterPro"/>
</dbReference>
<dbReference type="SUPFAM" id="SSF47384">
    <property type="entry name" value="Homodimeric domain of signal transducing histidine kinase"/>
    <property type="match status" value="1"/>
</dbReference>
<sequence>MKYSLQFRLSAWLSVMVLLAAAVAGVASFCASFHEANELQDWQLEQVAAMMTPHVLAEMERDGIVGKRMETVHHKPELVVQRLDASGGTLALPASLPDGVQDVKVAGVDWRLVVRTLDAGTRVAVGQQTAGRNDVAESSALAATAPLIVFVPVLVLVLGYVVRHMFAPLRALSAHVDGRDSRDLSSLSDAGLPDEIRPFVVALNRLLDRVEQSVAAQRRFIADAAHELRSPLTALSLQAERLEPLTLATPAHERVLALRRGLARGSALVEQLLNFARVQDAPDTADQRLSVAQQCRAVLEDLMPLADRKRIDIGVVALDEGEVLARPLDLRMLVRNLVDNAIRYTPEGGRIDLAVRAGEDRVELSVADSGPGIAPAERERVFDAFYRIVGNEAIGSGLGLAIVRTIVERIGARIELDDVEPSGLRVTVMLPRAR</sequence>
<dbReference type="AlphaFoldDB" id="A0A095F942"/>
<dbReference type="Pfam" id="PF00512">
    <property type="entry name" value="HisKA"/>
    <property type="match status" value="1"/>
</dbReference>
<keyword evidence="4" id="KW-0597">Phosphoprotein</keyword>
<reference evidence="18" key="2">
    <citation type="submission" date="2017-09" db="EMBL/GenBank/DDBJ databases">
        <title>FDA dAtabase for Regulatory Grade micrObial Sequences (FDA-ARGOS): Supporting development and validation of Infectious Disease Dx tests.</title>
        <authorList>
            <person name="Minogue T."/>
            <person name="Wolcott M."/>
            <person name="Wasieloski L."/>
            <person name="Aguilar W."/>
            <person name="Moore D."/>
            <person name="Tallon L."/>
            <person name="Sadzewicz L."/>
            <person name="Ott S."/>
            <person name="Zhao X."/>
            <person name="Nagaraj S."/>
            <person name="Vavikolanu K."/>
            <person name="Aluvathingal J."/>
            <person name="Nadendla S."/>
            <person name="Sichtig H."/>
        </authorList>
    </citation>
    <scope>NUCLEOTIDE SEQUENCE [LARGE SCALE GENOMIC DNA]</scope>
    <source>
        <strain evidence="18">FDAARGOS_390</strain>
    </source>
</reference>
<dbReference type="InterPro" id="IPR036097">
    <property type="entry name" value="HisK_dim/P_sf"/>
</dbReference>
<comment type="subcellular location">
    <subcellularLocation>
        <location evidence="2">Membrane</location>
        <topology evidence="2">Multi-pass membrane protein</topology>
    </subcellularLocation>
</comment>
<dbReference type="InterPro" id="IPR050428">
    <property type="entry name" value="TCS_sensor_his_kinase"/>
</dbReference>
<dbReference type="InterPro" id="IPR036890">
    <property type="entry name" value="HATPase_C_sf"/>
</dbReference>
<evidence type="ECO:0000259" key="12">
    <source>
        <dbReference type="PROSITE" id="PS50109"/>
    </source>
</evidence>
<evidence type="ECO:0000256" key="6">
    <source>
        <dbReference type="ARBA" id="ARBA00022692"/>
    </source>
</evidence>
<dbReference type="PANTHER" id="PTHR45436">
    <property type="entry name" value="SENSOR HISTIDINE KINASE YKOH"/>
    <property type="match status" value="1"/>
</dbReference>
<dbReference type="InterPro" id="IPR003594">
    <property type="entry name" value="HATPase_dom"/>
</dbReference>
<evidence type="ECO:0000256" key="9">
    <source>
        <dbReference type="ARBA" id="ARBA00023012"/>
    </source>
</evidence>
<accession>A0A095F942</accession>
<dbReference type="EC" id="2.7.13.3" evidence="3"/>